<sequence>MEKITLPPFPLANVSRHWLAAKKTATDAGACGMPIRTGISSASRDGFRCACGEVRLEVVGKPVETALCHCTDCQKWTGGAFTANLIVKNELFKVTQGSVFFFSPFFPPFFPPLESGGTEQTSDDGREGREREMSGTVKEWDAVGASGHANRRFFCGRCGSGLYTELDLYPGHTCVKAGVLDGRAPGLGGEVGVEFYGKNRVDYLRPCPGARQVAAFGLDEPALGSRSGPFAPAMFVMHSKA</sequence>
<dbReference type="Proteomes" id="UP000037136">
    <property type="component" value="Unassembled WGS sequence"/>
</dbReference>
<dbReference type="PROSITE" id="PS51891">
    <property type="entry name" value="CENP_V_GFA"/>
    <property type="match status" value="1"/>
</dbReference>
<keyword evidence="4" id="KW-0456">Lyase</keyword>
<evidence type="ECO:0000256" key="5">
    <source>
        <dbReference type="SAM" id="MobiDB-lite"/>
    </source>
</evidence>
<comment type="caution">
    <text evidence="7">The sequence shown here is derived from an EMBL/GenBank/DDBJ whole genome shotgun (WGS) entry which is preliminary data.</text>
</comment>
<dbReference type="Gene3D" id="3.90.1590.10">
    <property type="entry name" value="glutathione-dependent formaldehyde- activating enzyme (gfa)"/>
    <property type="match status" value="1"/>
</dbReference>
<dbReference type="OrthoDB" id="2212170at2759"/>
<evidence type="ECO:0000256" key="2">
    <source>
        <dbReference type="ARBA" id="ARBA00022723"/>
    </source>
</evidence>
<evidence type="ECO:0000256" key="4">
    <source>
        <dbReference type="ARBA" id="ARBA00023239"/>
    </source>
</evidence>
<dbReference type="GO" id="GO:0046872">
    <property type="term" value="F:metal ion binding"/>
    <property type="evidence" value="ECO:0007669"/>
    <property type="project" value="UniProtKB-KW"/>
</dbReference>
<evidence type="ECO:0000259" key="6">
    <source>
        <dbReference type="PROSITE" id="PS51891"/>
    </source>
</evidence>
<dbReference type="PANTHER" id="PTHR33337">
    <property type="entry name" value="GFA DOMAIN-CONTAINING PROTEIN"/>
    <property type="match status" value="1"/>
</dbReference>
<keyword evidence="8" id="KW-1185">Reference proteome</keyword>
<name>A0A2A9PLK5_OPHUN</name>
<evidence type="ECO:0000313" key="8">
    <source>
        <dbReference type="Proteomes" id="UP000037136"/>
    </source>
</evidence>
<organism evidence="7 8">
    <name type="scientific">Ophiocordyceps unilateralis</name>
    <name type="common">Zombie-ant fungus</name>
    <name type="synonym">Torrubia unilateralis</name>
    <dbReference type="NCBI Taxonomy" id="268505"/>
    <lineage>
        <taxon>Eukaryota</taxon>
        <taxon>Fungi</taxon>
        <taxon>Dikarya</taxon>
        <taxon>Ascomycota</taxon>
        <taxon>Pezizomycotina</taxon>
        <taxon>Sordariomycetes</taxon>
        <taxon>Hypocreomycetidae</taxon>
        <taxon>Hypocreales</taxon>
        <taxon>Ophiocordycipitaceae</taxon>
        <taxon>Ophiocordyceps</taxon>
    </lineage>
</organism>
<reference evidence="7 8" key="1">
    <citation type="journal article" date="2015" name="BMC Genomics">
        <title>Gene expression during zombie ant biting behavior reflects the complexity underlying fungal parasitic behavioral manipulation.</title>
        <authorList>
            <person name="de Bekker C."/>
            <person name="Ohm R.A."/>
            <person name="Loreto R.G."/>
            <person name="Sebastian A."/>
            <person name="Albert I."/>
            <person name="Merrow M."/>
            <person name="Brachmann A."/>
            <person name="Hughes D.P."/>
        </authorList>
    </citation>
    <scope>NUCLEOTIDE SEQUENCE [LARGE SCALE GENOMIC DNA]</scope>
    <source>
        <strain evidence="7 8">SC16a</strain>
    </source>
</reference>
<gene>
    <name evidence="7" type="ORF">XA68_14517</name>
</gene>
<dbReference type="SUPFAM" id="SSF51316">
    <property type="entry name" value="Mss4-like"/>
    <property type="match status" value="2"/>
</dbReference>
<dbReference type="STRING" id="268505.A0A2A9PLK5"/>
<reference evidence="7 8" key="2">
    <citation type="journal article" date="2017" name="Sci. Rep.">
        <title>Ant-infecting Ophiocordyceps genomes reveal a high diversity of potential behavioral manipulation genes and a possible major role for enterotoxins.</title>
        <authorList>
            <person name="de Bekker C."/>
            <person name="Ohm R.A."/>
            <person name="Evans H.C."/>
            <person name="Brachmann A."/>
            <person name="Hughes D.P."/>
        </authorList>
    </citation>
    <scope>NUCLEOTIDE SEQUENCE [LARGE SCALE GENOMIC DNA]</scope>
    <source>
        <strain evidence="7 8">SC16a</strain>
    </source>
</reference>
<proteinExistence type="inferred from homology"/>
<dbReference type="GO" id="GO:0016846">
    <property type="term" value="F:carbon-sulfur lyase activity"/>
    <property type="evidence" value="ECO:0007669"/>
    <property type="project" value="InterPro"/>
</dbReference>
<dbReference type="EMBL" id="LAZP02000036">
    <property type="protein sequence ID" value="PFH62238.1"/>
    <property type="molecule type" value="Genomic_DNA"/>
</dbReference>
<protein>
    <recommendedName>
        <fullName evidence="6">CENP-V/GFA domain-containing protein</fullName>
    </recommendedName>
</protein>
<comment type="similarity">
    <text evidence="1">Belongs to the Gfa family.</text>
</comment>
<dbReference type="PANTHER" id="PTHR33337:SF30">
    <property type="entry name" value="DUF636 DOMAIN PROTEIN (AFU_ORTHOLOGUE AFUA_1G03180)"/>
    <property type="match status" value="1"/>
</dbReference>
<dbReference type="AlphaFoldDB" id="A0A2A9PLK5"/>
<feature type="region of interest" description="Disordered" evidence="5">
    <location>
        <begin position="112"/>
        <end position="135"/>
    </location>
</feature>
<keyword evidence="3" id="KW-0862">Zinc</keyword>
<evidence type="ECO:0000313" key="7">
    <source>
        <dbReference type="EMBL" id="PFH62238.1"/>
    </source>
</evidence>
<dbReference type="Pfam" id="PF04828">
    <property type="entry name" value="GFA"/>
    <property type="match status" value="2"/>
</dbReference>
<feature type="compositionally biased region" description="Basic and acidic residues" evidence="5">
    <location>
        <begin position="123"/>
        <end position="135"/>
    </location>
</feature>
<evidence type="ECO:0000256" key="1">
    <source>
        <dbReference type="ARBA" id="ARBA00005495"/>
    </source>
</evidence>
<keyword evidence="2" id="KW-0479">Metal-binding</keyword>
<dbReference type="InterPro" id="IPR011057">
    <property type="entry name" value="Mss4-like_sf"/>
</dbReference>
<feature type="domain" description="CENP-V/GFA" evidence="6">
    <location>
        <begin position="44"/>
        <end position="197"/>
    </location>
</feature>
<evidence type="ECO:0000256" key="3">
    <source>
        <dbReference type="ARBA" id="ARBA00022833"/>
    </source>
</evidence>
<accession>A0A2A9PLK5</accession>
<dbReference type="InterPro" id="IPR006913">
    <property type="entry name" value="CENP-V/GFA"/>
</dbReference>